<evidence type="ECO:0000313" key="4">
    <source>
        <dbReference type="Proteomes" id="UP000184356"/>
    </source>
</evidence>
<proteinExistence type="predicted"/>
<dbReference type="SUPFAM" id="SSF52087">
    <property type="entry name" value="CRAL/TRIO domain"/>
    <property type="match status" value="1"/>
</dbReference>
<accession>A0A1L9TIK2</accession>
<dbReference type="SMART" id="SM01100">
    <property type="entry name" value="CRAL_TRIO_N"/>
    <property type="match status" value="1"/>
</dbReference>
<dbReference type="PROSITE" id="PS50191">
    <property type="entry name" value="CRAL_TRIO"/>
    <property type="match status" value="1"/>
</dbReference>
<dbReference type="RefSeq" id="XP_040703064.1">
    <property type="nucleotide sequence ID" value="XM_040843480.1"/>
</dbReference>
<feature type="domain" description="CRAL-TRIO" evidence="2">
    <location>
        <begin position="201"/>
        <end position="346"/>
    </location>
</feature>
<dbReference type="PANTHER" id="PTHR46590">
    <property type="entry name" value="PHOSPHATIDYLINOSITOL TRANSFER PROTEIN CSR1-RELATED"/>
    <property type="match status" value="1"/>
</dbReference>
<dbReference type="InterPro" id="IPR011074">
    <property type="entry name" value="CRAL/TRIO_N_dom"/>
</dbReference>
<feature type="region of interest" description="Disordered" evidence="1">
    <location>
        <begin position="35"/>
        <end position="75"/>
    </location>
</feature>
<reference evidence="4" key="1">
    <citation type="journal article" date="2017" name="Genome Biol.">
        <title>Comparative genomics reveals high biological diversity and specific adaptations in the industrially and medically important fungal genus Aspergillus.</title>
        <authorList>
            <person name="de Vries R.P."/>
            <person name="Riley R."/>
            <person name="Wiebenga A."/>
            <person name="Aguilar-Osorio G."/>
            <person name="Amillis S."/>
            <person name="Uchima C.A."/>
            <person name="Anderluh G."/>
            <person name="Asadollahi M."/>
            <person name="Askin M."/>
            <person name="Barry K."/>
            <person name="Battaglia E."/>
            <person name="Bayram O."/>
            <person name="Benocci T."/>
            <person name="Braus-Stromeyer S.A."/>
            <person name="Caldana C."/>
            <person name="Canovas D."/>
            <person name="Cerqueira G.C."/>
            <person name="Chen F."/>
            <person name="Chen W."/>
            <person name="Choi C."/>
            <person name="Clum A."/>
            <person name="Dos Santos R.A."/>
            <person name="Damasio A.R."/>
            <person name="Diallinas G."/>
            <person name="Emri T."/>
            <person name="Fekete E."/>
            <person name="Flipphi M."/>
            <person name="Freyberg S."/>
            <person name="Gallo A."/>
            <person name="Gournas C."/>
            <person name="Habgood R."/>
            <person name="Hainaut M."/>
            <person name="Harispe M.L."/>
            <person name="Henrissat B."/>
            <person name="Hilden K.S."/>
            <person name="Hope R."/>
            <person name="Hossain A."/>
            <person name="Karabika E."/>
            <person name="Karaffa L."/>
            <person name="Karanyi Z."/>
            <person name="Krasevec N."/>
            <person name="Kuo A."/>
            <person name="Kusch H."/>
            <person name="LaButti K."/>
            <person name="Lagendijk E.L."/>
            <person name="Lapidus A."/>
            <person name="Levasseur A."/>
            <person name="Lindquist E."/>
            <person name="Lipzen A."/>
            <person name="Logrieco A.F."/>
            <person name="MacCabe A."/>
            <person name="Maekelae M.R."/>
            <person name="Malavazi I."/>
            <person name="Melin P."/>
            <person name="Meyer V."/>
            <person name="Mielnichuk N."/>
            <person name="Miskei M."/>
            <person name="Molnar A.P."/>
            <person name="Mule G."/>
            <person name="Ngan C.Y."/>
            <person name="Orejas M."/>
            <person name="Orosz E."/>
            <person name="Ouedraogo J.P."/>
            <person name="Overkamp K.M."/>
            <person name="Park H.-S."/>
            <person name="Perrone G."/>
            <person name="Piumi F."/>
            <person name="Punt P.J."/>
            <person name="Ram A.F."/>
            <person name="Ramon A."/>
            <person name="Rauscher S."/>
            <person name="Record E."/>
            <person name="Riano-Pachon D.M."/>
            <person name="Robert V."/>
            <person name="Roehrig J."/>
            <person name="Ruller R."/>
            <person name="Salamov A."/>
            <person name="Salih N.S."/>
            <person name="Samson R.A."/>
            <person name="Sandor E."/>
            <person name="Sanguinetti M."/>
            <person name="Schuetze T."/>
            <person name="Sepcic K."/>
            <person name="Shelest E."/>
            <person name="Sherlock G."/>
            <person name="Sophianopoulou V."/>
            <person name="Squina F.M."/>
            <person name="Sun H."/>
            <person name="Susca A."/>
            <person name="Todd R.B."/>
            <person name="Tsang A."/>
            <person name="Unkles S.E."/>
            <person name="van de Wiele N."/>
            <person name="van Rossen-Uffink D."/>
            <person name="Oliveira J.V."/>
            <person name="Vesth T.C."/>
            <person name="Visser J."/>
            <person name="Yu J.-H."/>
            <person name="Zhou M."/>
            <person name="Andersen M.R."/>
            <person name="Archer D.B."/>
            <person name="Baker S.E."/>
            <person name="Benoit I."/>
            <person name="Brakhage A.A."/>
            <person name="Braus G.H."/>
            <person name="Fischer R."/>
            <person name="Frisvad J.C."/>
            <person name="Goldman G.H."/>
            <person name="Houbraken J."/>
            <person name="Oakley B."/>
            <person name="Pocsi I."/>
            <person name="Scazzocchio C."/>
            <person name="Seiboth B."/>
            <person name="vanKuyk P.A."/>
            <person name="Wortman J."/>
            <person name="Dyer P.S."/>
            <person name="Grigoriev I.V."/>
        </authorList>
    </citation>
    <scope>NUCLEOTIDE SEQUENCE [LARGE SCALE GENOMIC DNA]</scope>
    <source>
        <strain evidence="4">CBS 593.65</strain>
    </source>
</reference>
<dbReference type="AlphaFoldDB" id="A0A1L9TIK2"/>
<dbReference type="Pfam" id="PF03765">
    <property type="entry name" value="CRAL_TRIO_N"/>
    <property type="match status" value="1"/>
</dbReference>
<evidence type="ECO:0000313" key="3">
    <source>
        <dbReference type="EMBL" id="OJJ59258.1"/>
    </source>
</evidence>
<evidence type="ECO:0000259" key="2">
    <source>
        <dbReference type="PROSITE" id="PS50191"/>
    </source>
</evidence>
<dbReference type="STRING" id="1036612.A0A1L9TIK2"/>
<dbReference type="PANTHER" id="PTHR46590:SF1">
    <property type="entry name" value="PHOSPHATIDYLINOSITOL TRANSFER PROTEIN CSR1"/>
    <property type="match status" value="1"/>
</dbReference>
<dbReference type="InterPro" id="IPR036865">
    <property type="entry name" value="CRAL-TRIO_dom_sf"/>
</dbReference>
<dbReference type="SUPFAM" id="SSF46938">
    <property type="entry name" value="CRAL/TRIO N-terminal domain"/>
    <property type="match status" value="1"/>
</dbReference>
<sequence>MTAPTSPPPGSLGNLNPSQEAKLRDLWNLLLQSWDTNDTKPDGAAKSPTASPDTPKTHRRFFSFSRSQPQTTDDELSAIPPKMLASLKSLNTASSELKAVQSVLTQIHGDQLRAAYVSMLKQDHPDSLLLRFLRAEKWDVPKAWLKLVRALNWRVNEFRVDEDVLCKGEGYALDKERNGSGEERSFGAGFLVQLRTGKGHIHGVDAAGRPIVLIRARVHNPSDQTARSLNNYIVHSIETLRVTMVPPVETITVVFDLTSFSMSNWDFPPVKFIIESFQENYPESLGALIFYNAPWIFSGMWKLIQPILDPVVAAKVHFLNGAQALEKLIPQNRIVKELGGAEDWEYECIEPKPDEDDKLQDTETRDAILADRKKLADEFFNLTAEWISKPDGDDDSVNSSRDELIKKLRDNYWTLDPYVRARSILDRTGVIKGQGEVDFYPEAGPKATNGQGEKGILDTNDAQFVEVAV</sequence>
<dbReference type="CDD" id="cd00170">
    <property type="entry name" value="SEC14"/>
    <property type="match status" value="1"/>
</dbReference>
<dbReference type="VEuPathDB" id="FungiDB:ASPSYDRAFT_178602"/>
<gene>
    <name evidence="3" type="ORF">ASPSYDRAFT_178602</name>
</gene>
<keyword evidence="4" id="KW-1185">Reference proteome</keyword>
<name>A0A1L9TIK2_9EURO</name>
<dbReference type="Proteomes" id="UP000184356">
    <property type="component" value="Unassembled WGS sequence"/>
</dbReference>
<dbReference type="Gene3D" id="3.40.525.10">
    <property type="entry name" value="CRAL-TRIO lipid binding domain"/>
    <property type="match status" value="1"/>
</dbReference>
<dbReference type="InterPro" id="IPR036273">
    <property type="entry name" value="CRAL/TRIO_N_dom_sf"/>
</dbReference>
<dbReference type="EMBL" id="KV878586">
    <property type="protein sequence ID" value="OJJ59258.1"/>
    <property type="molecule type" value="Genomic_DNA"/>
</dbReference>
<dbReference type="InterPro" id="IPR001251">
    <property type="entry name" value="CRAL-TRIO_dom"/>
</dbReference>
<dbReference type="SMART" id="SM00516">
    <property type="entry name" value="SEC14"/>
    <property type="match status" value="1"/>
</dbReference>
<dbReference type="GeneID" id="63759553"/>
<evidence type="ECO:0000256" key="1">
    <source>
        <dbReference type="SAM" id="MobiDB-lite"/>
    </source>
</evidence>
<organism evidence="3 4">
    <name type="scientific">Aspergillus sydowii CBS 593.65</name>
    <dbReference type="NCBI Taxonomy" id="1036612"/>
    <lineage>
        <taxon>Eukaryota</taxon>
        <taxon>Fungi</taxon>
        <taxon>Dikarya</taxon>
        <taxon>Ascomycota</taxon>
        <taxon>Pezizomycotina</taxon>
        <taxon>Eurotiomycetes</taxon>
        <taxon>Eurotiomycetidae</taxon>
        <taxon>Eurotiales</taxon>
        <taxon>Aspergillaceae</taxon>
        <taxon>Aspergillus</taxon>
        <taxon>Aspergillus subgen. Nidulantes</taxon>
    </lineage>
</organism>
<dbReference type="Pfam" id="PF00650">
    <property type="entry name" value="CRAL_TRIO"/>
    <property type="match status" value="1"/>
</dbReference>
<dbReference type="InterPro" id="IPR052432">
    <property type="entry name" value="PITP/CRAL-TRIO"/>
</dbReference>
<dbReference type="OrthoDB" id="43460at2759"/>
<protein>
    <recommendedName>
        <fullName evidence="2">CRAL-TRIO domain-containing protein</fullName>
    </recommendedName>
</protein>